<dbReference type="SUPFAM" id="SSF53474">
    <property type="entry name" value="alpha/beta-Hydrolases"/>
    <property type="match status" value="1"/>
</dbReference>
<dbReference type="EMBL" id="JPKZ01001748">
    <property type="protein sequence ID" value="KHN80335.1"/>
    <property type="molecule type" value="Genomic_DNA"/>
</dbReference>
<dbReference type="PROSITE" id="PS00122">
    <property type="entry name" value="CARBOXYLESTERASE_B_1"/>
    <property type="match status" value="1"/>
</dbReference>
<dbReference type="Gene3D" id="3.40.50.1820">
    <property type="entry name" value="alpha/beta hydrolase"/>
    <property type="match status" value="1"/>
</dbReference>
<organism evidence="6 7">
    <name type="scientific">Toxocara canis</name>
    <name type="common">Canine roundworm</name>
    <dbReference type="NCBI Taxonomy" id="6265"/>
    <lineage>
        <taxon>Eukaryota</taxon>
        <taxon>Metazoa</taxon>
        <taxon>Ecdysozoa</taxon>
        <taxon>Nematoda</taxon>
        <taxon>Chromadorea</taxon>
        <taxon>Rhabditida</taxon>
        <taxon>Spirurina</taxon>
        <taxon>Ascaridomorpha</taxon>
        <taxon>Ascaridoidea</taxon>
        <taxon>Toxocaridae</taxon>
        <taxon>Toxocara</taxon>
    </lineage>
</organism>
<name>A0A0B2VHA2_TOXCA</name>
<dbReference type="Pfam" id="PF00135">
    <property type="entry name" value="COesterase"/>
    <property type="match status" value="1"/>
</dbReference>
<keyword evidence="3 4" id="KW-0378">Hydrolase</keyword>
<feature type="domain" description="Carboxylesterase type B" evidence="5">
    <location>
        <begin position="21"/>
        <end position="531"/>
    </location>
</feature>
<evidence type="ECO:0000256" key="3">
    <source>
        <dbReference type="ARBA" id="ARBA00022801"/>
    </source>
</evidence>
<dbReference type="InterPro" id="IPR029058">
    <property type="entry name" value="AB_hydrolase_fold"/>
</dbReference>
<comment type="similarity">
    <text evidence="1 4">Belongs to the type-B carboxylesterase/lipase family.</text>
</comment>
<dbReference type="InterPro" id="IPR019826">
    <property type="entry name" value="Carboxylesterase_B_AS"/>
</dbReference>
<dbReference type="GO" id="GO:0052689">
    <property type="term" value="F:carboxylic ester hydrolase activity"/>
    <property type="evidence" value="ECO:0007669"/>
    <property type="project" value="UniProtKB-KW"/>
</dbReference>
<dbReference type="ESTHER" id="toxca-a0a0b2vha2">
    <property type="family name" value="Carb_B_Nematoda"/>
</dbReference>
<comment type="caution">
    <text evidence="6">The sequence shown here is derived from an EMBL/GenBank/DDBJ whole genome shotgun (WGS) entry which is preliminary data.</text>
</comment>
<dbReference type="AlphaFoldDB" id="A0A0B2VHA2"/>
<evidence type="ECO:0000256" key="1">
    <source>
        <dbReference type="ARBA" id="ARBA00005964"/>
    </source>
</evidence>
<dbReference type="InterPro" id="IPR050309">
    <property type="entry name" value="Type-B_Carboxylest/Lipase"/>
</dbReference>
<dbReference type="PANTHER" id="PTHR11559">
    <property type="entry name" value="CARBOXYLESTERASE"/>
    <property type="match status" value="1"/>
</dbReference>
<keyword evidence="7" id="KW-1185">Reference proteome</keyword>
<dbReference type="OrthoDB" id="5842897at2759"/>
<proteinExistence type="inferred from homology"/>
<gene>
    <name evidence="6" type="primary">ges-1</name>
    <name evidence="6" type="ORF">Tcan_06496</name>
</gene>
<protein>
    <recommendedName>
        <fullName evidence="4">Carboxylic ester hydrolase</fullName>
        <ecNumber evidence="4">3.1.1.-</ecNumber>
    </recommendedName>
</protein>
<dbReference type="InterPro" id="IPR002018">
    <property type="entry name" value="CarbesteraseB"/>
</dbReference>
<sequence length="570" mass="63848">MAFVVDILLSVCLAHRNDLVTVKTRLGDVVGCKVNYGDDRSQLYYGKADVFLGVPYAKPPVGPLRFARPQPITQFTSDGSYYNATCQRPICPQLTSSNIPMSEDCLTMNIFSPDVRTRTLYPVMLWIHGGSLKDGSAREWGKEGVVRNLVSRGVVVVIIQYRLGTLGFFTTMSDEFPPNLGMLDQVEAIKFVVAQISYFGGDPYRLTLFGQSAGAASVSAHTYSPLSQNLFQQAIMESGTIMTCLNGTLDESKNSENIAKLICNITMPATGNQLTALKHCMMKANYHDFLPYEKQDLLGWKMSVDGYFLPASPEQIHWKRPKIPIIIGSVKDEWSYFDLVMMAQGLTTVNDYNKTSVKAFFDVYGSYFGNQVNNIFDLLLAAYKPPLLTDNNHIGWLQTKSNIFSAAGFTSFIALEASWYLQDNNTHVFLYDFDYVSAVGRIYDVPGWNPVPHTAELPFVWMQKPIWQKAIDSRDVIPTDYEMADFFGEAWTTFAKTGFKCDANQICPPWLPTVLDGNNLRYLAINAPKMMMPNYRPIDRITFNRILPTIEKQWIAAAAAADGGHPIGAY</sequence>
<dbReference type="OMA" id="WAISDWI"/>
<evidence type="ECO:0000256" key="4">
    <source>
        <dbReference type="RuleBase" id="RU361235"/>
    </source>
</evidence>
<evidence type="ECO:0000256" key="2">
    <source>
        <dbReference type="ARBA" id="ARBA00022487"/>
    </source>
</evidence>
<reference evidence="6 7" key="1">
    <citation type="submission" date="2014-11" db="EMBL/GenBank/DDBJ databases">
        <title>Genetic blueprint of the zoonotic pathogen Toxocara canis.</title>
        <authorList>
            <person name="Zhu X.-Q."/>
            <person name="Korhonen P.K."/>
            <person name="Cai H."/>
            <person name="Young N.D."/>
            <person name="Nejsum P."/>
            <person name="von Samson-Himmelstjerna G."/>
            <person name="Boag P.R."/>
            <person name="Tan P."/>
            <person name="Li Q."/>
            <person name="Min J."/>
            <person name="Yang Y."/>
            <person name="Wang X."/>
            <person name="Fang X."/>
            <person name="Hall R.S."/>
            <person name="Hofmann A."/>
            <person name="Sternberg P.W."/>
            <person name="Jex A.R."/>
            <person name="Gasser R.B."/>
        </authorList>
    </citation>
    <scope>NUCLEOTIDE SEQUENCE [LARGE SCALE GENOMIC DNA]</scope>
    <source>
        <strain evidence="6">PN_DK_2014</strain>
    </source>
</reference>
<accession>A0A0B2VHA2</accession>
<keyword evidence="2" id="KW-0719">Serine esterase</keyword>
<evidence type="ECO:0000259" key="5">
    <source>
        <dbReference type="Pfam" id="PF00135"/>
    </source>
</evidence>
<evidence type="ECO:0000313" key="7">
    <source>
        <dbReference type="Proteomes" id="UP000031036"/>
    </source>
</evidence>
<dbReference type="EC" id="3.1.1.-" evidence="4"/>
<dbReference type="Proteomes" id="UP000031036">
    <property type="component" value="Unassembled WGS sequence"/>
</dbReference>
<dbReference type="STRING" id="6265.A0A0B2VHA2"/>
<evidence type="ECO:0000313" key="6">
    <source>
        <dbReference type="EMBL" id="KHN80335.1"/>
    </source>
</evidence>